<comment type="caution">
    <text evidence="1">The sequence shown here is derived from an EMBL/GenBank/DDBJ whole genome shotgun (WGS) entry which is preliminary data.</text>
</comment>
<dbReference type="RefSeq" id="WP_164208133.1">
    <property type="nucleotide sequence ID" value="NZ_JAAGMP010001650.1"/>
</dbReference>
<accession>A0A7K3SAK0</accession>
<name>A0A7K3SAK0_9ACTN</name>
<dbReference type="AlphaFoldDB" id="A0A7K3SAK0"/>
<dbReference type="Proteomes" id="UP000469670">
    <property type="component" value="Unassembled WGS sequence"/>
</dbReference>
<gene>
    <name evidence="1" type="ORF">G3I50_37070</name>
</gene>
<organism evidence="1 2">
    <name type="scientific">Streptomyces parvus</name>
    <dbReference type="NCBI Taxonomy" id="66428"/>
    <lineage>
        <taxon>Bacteria</taxon>
        <taxon>Bacillati</taxon>
        <taxon>Actinomycetota</taxon>
        <taxon>Actinomycetes</taxon>
        <taxon>Kitasatosporales</taxon>
        <taxon>Streptomycetaceae</taxon>
        <taxon>Streptomyces</taxon>
    </lineage>
</organism>
<protein>
    <submittedName>
        <fullName evidence="1">Uncharacterized protein</fullName>
    </submittedName>
</protein>
<proteinExistence type="predicted"/>
<evidence type="ECO:0000313" key="1">
    <source>
        <dbReference type="EMBL" id="NEC23822.1"/>
    </source>
</evidence>
<sequence>MDTPVAWELVAKPWSEELHEKDDFGAYWKQFRLDRGYSLDSSPDPLTDGFLDCLSWYFGECVYFSGTLNRPSGTDTAAYRSSVKQLFHDWYPMFCEDYARAISRADEERTVR</sequence>
<reference evidence="1 2" key="1">
    <citation type="submission" date="2020-01" db="EMBL/GenBank/DDBJ databases">
        <title>Insect and environment-associated Actinomycetes.</title>
        <authorList>
            <person name="Currrie C."/>
            <person name="Chevrette M."/>
            <person name="Carlson C."/>
            <person name="Stubbendieck R."/>
            <person name="Wendt-Pienkowski E."/>
        </authorList>
    </citation>
    <scope>NUCLEOTIDE SEQUENCE [LARGE SCALE GENOMIC DNA]</scope>
    <source>
        <strain evidence="1 2">SID7590</strain>
    </source>
</reference>
<evidence type="ECO:0000313" key="2">
    <source>
        <dbReference type="Proteomes" id="UP000469670"/>
    </source>
</evidence>
<dbReference type="EMBL" id="JAAGMP010001650">
    <property type="protein sequence ID" value="NEC23822.1"/>
    <property type="molecule type" value="Genomic_DNA"/>
</dbReference>